<dbReference type="Pfam" id="PF09981">
    <property type="entry name" value="DUF2218"/>
    <property type="match status" value="1"/>
</dbReference>
<protein>
    <submittedName>
        <fullName evidence="1">DUF2218 domain-containing protein</fullName>
    </submittedName>
</protein>
<dbReference type="RefSeq" id="WP_407988280.1">
    <property type="nucleotide sequence ID" value="NZ_AP035881.2"/>
</dbReference>
<name>A0AB33JWU5_9ACTN</name>
<proteinExistence type="predicted"/>
<reference evidence="1" key="1">
    <citation type="submission" date="2024-07" db="EMBL/GenBank/DDBJ databases">
        <title>Complete genome sequences of cellulolytic bacteria, Kitasatospora sp. CMC57 and Streptomyces sp. CMC78, isolated from Japanese agricultural soil.</title>
        <authorList>
            <person name="Hashimoto T."/>
            <person name="Ito M."/>
            <person name="Iwamoto M."/>
            <person name="Fukahori D."/>
            <person name="Shoda T."/>
            <person name="Sakoda M."/>
            <person name="Morohoshi T."/>
            <person name="Mitsuboshi M."/>
            <person name="Nishizawa T."/>
        </authorList>
    </citation>
    <scope>NUCLEOTIDE SEQUENCE</scope>
    <source>
        <strain evidence="1">CMC57</strain>
    </source>
</reference>
<dbReference type="EMBL" id="AP035881">
    <property type="protein sequence ID" value="BFP45809.1"/>
    <property type="molecule type" value="Genomic_DNA"/>
</dbReference>
<dbReference type="InterPro" id="IPR014543">
    <property type="entry name" value="UCP028291"/>
</dbReference>
<gene>
    <name evidence="1" type="ORF">KCMC57_21770</name>
</gene>
<organism evidence="1">
    <name type="scientific">Kitasatospora sp. CMC57</name>
    <dbReference type="NCBI Taxonomy" id="3231513"/>
    <lineage>
        <taxon>Bacteria</taxon>
        <taxon>Bacillati</taxon>
        <taxon>Actinomycetota</taxon>
        <taxon>Actinomycetes</taxon>
        <taxon>Kitasatosporales</taxon>
        <taxon>Streptomycetaceae</taxon>
        <taxon>Kitasatospora</taxon>
    </lineage>
</organism>
<dbReference type="AlphaFoldDB" id="A0AB33JWU5"/>
<evidence type="ECO:0000313" key="1">
    <source>
        <dbReference type="EMBL" id="BFP45809.1"/>
    </source>
</evidence>
<dbReference type="Gene3D" id="3.30.310.50">
    <property type="entry name" value="Alpha-D-phosphohexomutase, C-terminal domain"/>
    <property type="match status" value="1"/>
</dbReference>
<sequence>MSVSQARVATDRPARYGKQLAAHMGRKVQAEWCEEAGRGELVFGAGTATLTAEPDALLLVVEGAEGDLPQLEDVVGRHLVRFGARDELVVEWHRDSGEAGLVHRNEEEPASGE</sequence>
<accession>A0AB33JWU5</accession>